<name>A0A1W1D5N8_9ZZZZ</name>
<gene>
    <name evidence="1" type="ORF">MNB_SM-3-1163</name>
</gene>
<evidence type="ECO:0000313" key="1">
    <source>
        <dbReference type="EMBL" id="SFV75726.1"/>
    </source>
</evidence>
<reference evidence="1" key="1">
    <citation type="submission" date="2016-10" db="EMBL/GenBank/DDBJ databases">
        <authorList>
            <person name="de Groot N.N."/>
        </authorList>
    </citation>
    <scope>NUCLEOTIDE SEQUENCE</scope>
</reference>
<protein>
    <submittedName>
        <fullName evidence="1">Uncharacterized protein</fullName>
    </submittedName>
</protein>
<accession>A0A1W1D5N8</accession>
<sequence length="442" mass="53104">MKWMNFFKHKTQLHLRHAFGRDINADLSSEEEKLFNNSYEAFIKHQVLDGFDFFLRSLENFFEDKSNKNIIIQKKEENLLLFELYQGSAKVVGRVTKEDFYAEAILVNAKDANVSLKRYILERNYQLTYGCYFSDGEKIKLKIYQNNTIMTPQKIFFPLRELALNADYDKEHIKTEFPTIPLQDIAHIQPLQEEELQVKYEYFLKWIQEVEETALTLPSYEKNMMESFLYLHIFFGMDYLLVPKFKMYQEISKKLQEYFGDNEHSVEDKNEELKRYLEQLKKLSFQEFQENFYNAKYTFNQAENTGYESVVEFIDDSLGKVRWFKHNRYNQIVPIIYRYIAFYLLYNYGINPIAKALLHLLIEVQYPDFFQALGYEIYYDKEQESFEKKKIIAKIDAIITPHQSRFKSLEPFGERLSYTTLNEFCNSYYSELQNLSFEEVDV</sequence>
<dbReference type="AlphaFoldDB" id="A0A1W1D5N8"/>
<proteinExistence type="predicted"/>
<organism evidence="1">
    <name type="scientific">hydrothermal vent metagenome</name>
    <dbReference type="NCBI Taxonomy" id="652676"/>
    <lineage>
        <taxon>unclassified sequences</taxon>
        <taxon>metagenomes</taxon>
        <taxon>ecological metagenomes</taxon>
    </lineage>
</organism>
<dbReference type="EMBL" id="FPHP01000045">
    <property type="protein sequence ID" value="SFV75726.1"/>
    <property type="molecule type" value="Genomic_DNA"/>
</dbReference>